<dbReference type="Proteomes" id="UP000060513">
    <property type="component" value="Chromosome"/>
</dbReference>
<protein>
    <submittedName>
        <fullName evidence="1">Membrane protein</fullName>
    </submittedName>
</protein>
<dbReference type="GeneID" id="97234321"/>
<sequence>MPRPTAAQLAYGSATVVLSTVALLLLTRATDGVAVAAIGIASLALGLLVALTPSLRHRAAPPRAAAPPAAPASDPLTAGTSAARPHAGAEARVGQHSLRR</sequence>
<gene>
    <name evidence="1" type="ORF">SPRI_4629</name>
</gene>
<dbReference type="AlphaFoldDB" id="A0A0M4DI15"/>
<dbReference type="STRING" id="38300.SPRI_4629"/>
<dbReference type="EMBL" id="CP011340">
    <property type="protein sequence ID" value="ALC22935.1"/>
    <property type="molecule type" value="Genomic_DNA"/>
</dbReference>
<dbReference type="OMA" id="PAQIAYG"/>
<proteinExistence type="predicted"/>
<reference evidence="1 2" key="1">
    <citation type="submission" date="2015-08" db="EMBL/GenBank/DDBJ databases">
        <title>Genome sequence of the pristinamycin over-producing bacterium Streptomyces pristinaespiralis HCCB10218.</title>
        <authorList>
            <person name="Tian J."/>
            <person name="Yang J."/>
            <person name="Li L."/>
            <person name="Ruan L."/>
            <person name="Wei W."/>
            <person name="Zheng G."/>
            <person name="Wei Z."/>
            <person name="Yang S."/>
            <person name="Ge M."/>
            <person name="Jiang W."/>
            <person name="Lu Y."/>
        </authorList>
    </citation>
    <scope>NUCLEOTIDE SEQUENCE [LARGE SCALE GENOMIC DNA]</scope>
    <source>
        <strain evidence="1 2">HCCB 10218</strain>
    </source>
</reference>
<dbReference type="KEGG" id="spri:SPRI_4629"/>
<accession>A0A0M4DI15</accession>
<organism evidence="1">
    <name type="scientific">Streptomyces pristinaespiralis</name>
    <dbReference type="NCBI Taxonomy" id="38300"/>
    <lineage>
        <taxon>Bacteria</taxon>
        <taxon>Bacillati</taxon>
        <taxon>Actinomycetota</taxon>
        <taxon>Actinomycetes</taxon>
        <taxon>Kitasatosporales</taxon>
        <taxon>Streptomycetaceae</taxon>
        <taxon>Streptomyces</taxon>
    </lineage>
</organism>
<evidence type="ECO:0000313" key="2">
    <source>
        <dbReference type="Proteomes" id="UP000060513"/>
    </source>
</evidence>
<evidence type="ECO:0000313" key="1">
    <source>
        <dbReference type="EMBL" id="ALC22935.1"/>
    </source>
</evidence>
<name>A0A0M4DI15_STRPR</name>
<dbReference type="PATRIC" id="fig|38300.4.peg.4854"/>
<dbReference type="RefSeq" id="WP_005316994.1">
    <property type="nucleotide sequence ID" value="NZ_CP011340.1"/>
</dbReference>